<reference evidence="1 2" key="1">
    <citation type="submission" date="2018-05" db="EMBL/GenBank/DDBJ databases">
        <title>Genomic Encyclopedia of Type Strains, Phase IV (KMG-IV): sequencing the most valuable type-strain genomes for metagenomic binning, comparative biology and taxonomic classification.</title>
        <authorList>
            <person name="Goeker M."/>
        </authorList>
    </citation>
    <scope>NUCLEOTIDE SEQUENCE [LARGE SCALE GENOMIC DNA]</scope>
    <source>
        <strain evidence="1 2">DSM 6462</strain>
    </source>
</reference>
<dbReference type="AlphaFoldDB" id="A0A2V3UEI2"/>
<comment type="caution">
    <text evidence="1">The sequence shown here is derived from an EMBL/GenBank/DDBJ whole genome shotgun (WGS) entry which is preliminary data.</text>
</comment>
<keyword evidence="1" id="KW-0689">Ribosomal protein</keyword>
<accession>A0A2V3UEI2</accession>
<dbReference type="InterPro" id="IPR016181">
    <property type="entry name" value="Acyl_CoA_acyltransferase"/>
</dbReference>
<keyword evidence="2" id="KW-1185">Reference proteome</keyword>
<dbReference type="InterPro" id="IPR000182">
    <property type="entry name" value="GNAT_dom"/>
</dbReference>
<dbReference type="GO" id="GO:0005840">
    <property type="term" value="C:ribosome"/>
    <property type="evidence" value="ECO:0007669"/>
    <property type="project" value="UniProtKB-KW"/>
</dbReference>
<evidence type="ECO:0000313" key="1">
    <source>
        <dbReference type="EMBL" id="PXW63141.1"/>
    </source>
</evidence>
<keyword evidence="1" id="KW-0687">Ribonucleoprotein</keyword>
<dbReference type="Gene3D" id="3.40.630.30">
    <property type="match status" value="1"/>
</dbReference>
<name>A0A2V3UEI2_9HYPH</name>
<dbReference type="Pfam" id="PF00583">
    <property type="entry name" value="Acetyltransf_1"/>
    <property type="match status" value="1"/>
</dbReference>
<dbReference type="GO" id="GO:0016747">
    <property type="term" value="F:acyltransferase activity, transferring groups other than amino-acyl groups"/>
    <property type="evidence" value="ECO:0007669"/>
    <property type="project" value="InterPro"/>
</dbReference>
<dbReference type="Proteomes" id="UP000248021">
    <property type="component" value="Unassembled WGS sequence"/>
</dbReference>
<organism evidence="1 2">
    <name type="scientific">Chelatococcus asaccharovorans</name>
    <dbReference type="NCBI Taxonomy" id="28210"/>
    <lineage>
        <taxon>Bacteria</taxon>
        <taxon>Pseudomonadati</taxon>
        <taxon>Pseudomonadota</taxon>
        <taxon>Alphaproteobacteria</taxon>
        <taxon>Hyphomicrobiales</taxon>
        <taxon>Chelatococcaceae</taxon>
        <taxon>Chelatococcus</taxon>
    </lineage>
</organism>
<sequence>MTPVDLQPNDPRIAFAGLVIREADRADHAMLARMNLQLRQDEGIHATLTLKEMEARFERFQDIDGYSVEIFMLADGPVGFVTYRIEADDSLKGVSRVYIRQFFITRDMRRTGLGRACLELLLDKRVKKPNTVRLEVLETNPNGLAFWMAAGFSGYSRIMERELKG</sequence>
<dbReference type="SUPFAM" id="SSF55729">
    <property type="entry name" value="Acyl-CoA N-acyltransferases (Nat)"/>
    <property type="match status" value="1"/>
</dbReference>
<proteinExistence type="predicted"/>
<dbReference type="CDD" id="cd04301">
    <property type="entry name" value="NAT_SF"/>
    <property type="match status" value="1"/>
</dbReference>
<dbReference type="EMBL" id="QJJK01000002">
    <property type="protein sequence ID" value="PXW63141.1"/>
    <property type="molecule type" value="Genomic_DNA"/>
</dbReference>
<protein>
    <submittedName>
        <fullName evidence="1">Ribosomal protein S18 acetylase RimI-like enzyme</fullName>
    </submittedName>
</protein>
<dbReference type="PROSITE" id="PS51186">
    <property type="entry name" value="GNAT"/>
    <property type="match status" value="1"/>
</dbReference>
<evidence type="ECO:0000313" key="2">
    <source>
        <dbReference type="Proteomes" id="UP000248021"/>
    </source>
</evidence>
<dbReference type="OrthoDB" id="1902415at2"/>
<gene>
    <name evidence="1" type="ORF">C7450_10256</name>
</gene>
<dbReference type="RefSeq" id="WP_110373313.1">
    <property type="nucleotide sequence ID" value="NZ_CAKNFM010000002.1"/>
</dbReference>